<evidence type="ECO:0000313" key="2">
    <source>
        <dbReference type="Proteomes" id="UP000271925"/>
    </source>
</evidence>
<sequence>MESVLNTTFPVYKEDQVLSHYQLNGSFNYLEEQIRITRTGLIATGIVDGLELEFTNNSVTLKKGVAVTSLGFQIEWREKTFTHIRSLELSKDFLEPILDDDNSLKNILAKSARYQAIKASTELVDDSFTEAKTPLSSAILAGKVVLVLFEMGVKQADQCDANSCDENSANVIITIRPLLISQAEADTTNANQSAQAYFQLTGDPVFIPRFDIPKTALSTRTDVVAAFQKVNSGAVPTAINAALKALYETTKTVFGHLKGFNLLNADRIEPQVSKYKNTDNGQYLYNWLQDLVQAYHEILEVGKAYHRDGVTDQFPFHVLAGPTDNALSNTQYRTGYFPAPPLARDELENFNRLEFLFKRLIHLLNNFDVSKTAIKVTPSMYGNKLLEKKAVPYYYTGEKELSRLWKPKGLPLGYKADQYAPDKNHLVKPLLYDLEAHDFYRIEGHIGTNYQDAIRSIELIREAHRLPFKVIALNAIDIRDRELAINDAEFDYSDLEVDYDIARTRVTKITGKITDWLTDHRADLVPKIMADSAVTNLINLVNSCSNLFTEDLTEFLDNYDDLKTAFDNIHYIYLVHRACIKVTDFQSEDLMDHLDQLNDLVLEDPFTVLFTEARRRYTESVKKTLFSNFYQSHTGIEPLNGTIRGGTFLLVYSDSSILVKTKPPVVKTGSLEATLEIRNYKKALSVTAEDNARFVKQIEKSNPVIKSKQVLLQRDAVIAANPDETKKIQKAAYDQMSEMLAEKLPLEYKFVVTDLWKSLENKLGILDVIPPASTDGIVFADFCLPYICCGEGDAINLVLPTVTVLPQIAISKTAFCANNPEKVEVTLTPSDLEGTFTENITSEVGKYFFKSSATEGDQKISFTSKANQKSNELTVTILPARTIPLELTTKQKANDPRECVLTINNPMAGEQYDVDFGDGTTLKNQTKTTLEHTYPAEAQSYPIKVTATIGTLCPVEGNSKYEVVPLPAPPPQPVFKLDATEFCISNNQPVEIQVDADFKLTAVQNQGNLKFEGNKPVFLPNKQVITQTTVFPLTYKGISLTITIIRPSADFELTNDAENKLIILSPKNATRVIGFLWKWDPQSEFVNRALKEQEKNKELKVPYSIILEMGNIPFSLTVVTELCGKDSVQKRLVANRQLGTFILE</sequence>
<dbReference type="InterPro" id="IPR013783">
    <property type="entry name" value="Ig-like_fold"/>
</dbReference>
<dbReference type="AlphaFoldDB" id="A0A3P1C4F8"/>
<dbReference type="Proteomes" id="UP000271925">
    <property type="component" value="Unassembled WGS sequence"/>
</dbReference>
<accession>A0A3P1C4F8</accession>
<dbReference type="OrthoDB" id="596204at2"/>
<reference evidence="1 2" key="1">
    <citation type="submission" date="2018-11" db="EMBL/GenBank/DDBJ databases">
        <authorList>
            <person name="Zhou Z."/>
            <person name="Wang G."/>
        </authorList>
    </citation>
    <scope>NUCLEOTIDE SEQUENCE [LARGE SCALE GENOMIC DNA]</scope>
    <source>
        <strain evidence="1 2">KCTC52004</strain>
    </source>
</reference>
<comment type="caution">
    <text evidence="1">The sequence shown here is derived from an EMBL/GenBank/DDBJ whole genome shotgun (WGS) entry which is preliminary data.</text>
</comment>
<organism evidence="1 2">
    <name type="scientific">Larkinella rosea</name>
    <dbReference type="NCBI Taxonomy" id="2025312"/>
    <lineage>
        <taxon>Bacteria</taxon>
        <taxon>Pseudomonadati</taxon>
        <taxon>Bacteroidota</taxon>
        <taxon>Cytophagia</taxon>
        <taxon>Cytophagales</taxon>
        <taxon>Spirosomataceae</taxon>
        <taxon>Larkinella</taxon>
    </lineage>
</organism>
<dbReference type="RefSeq" id="WP_124873178.1">
    <property type="nucleotide sequence ID" value="NZ_RQJO01000007.1"/>
</dbReference>
<evidence type="ECO:0000313" key="1">
    <source>
        <dbReference type="EMBL" id="RRB07764.1"/>
    </source>
</evidence>
<proteinExistence type="predicted"/>
<dbReference type="EMBL" id="RQJO01000007">
    <property type="protein sequence ID" value="RRB07764.1"/>
    <property type="molecule type" value="Genomic_DNA"/>
</dbReference>
<protein>
    <recommendedName>
        <fullName evidence="3">PKD domain-containing protein</fullName>
    </recommendedName>
</protein>
<gene>
    <name evidence="1" type="ORF">EHT25_08315</name>
</gene>
<name>A0A3P1C4F8_9BACT</name>
<dbReference type="Gene3D" id="2.60.40.10">
    <property type="entry name" value="Immunoglobulins"/>
    <property type="match status" value="1"/>
</dbReference>
<keyword evidence="2" id="KW-1185">Reference proteome</keyword>
<evidence type="ECO:0008006" key="3">
    <source>
        <dbReference type="Google" id="ProtNLM"/>
    </source>
</evidence>